<dbReference type="Pfam" id="PF08246">
    <property type="entry name" value="Inhibitor_I29"/>
    <property type="match status" value="1"/>
</dbReference>
<dbReference type="HOGENOM" id="CLU_103940_0_0_1"/>
<dbReference type="Gramene" id="ONIVA12G08320.1">
    <property type="protein sequence ID" value="ONIVA12G08320.1"/>
    <property type="gene ID" value="ONIVA12G08320"/>
</dbReference>
<keyword evidence="3" id="KW-1185">Reference proteome</keyword>
<sequence length="176" mass="19677">MAAAARHVASYMGRFARCGYAGDTTCTAAAWTRPQLPHAPSGPLVILRRGIAMIPGDHSPGPADLSPDCFDPEAPDDPATCFAYDEKDLESEEAVWALYQRWCSFHDIERDRDDMVRRFVYFKDRAHKIIEFNKSGKSYAWGLNIFGDMTPQEQSELERSFQGNILAPGMISITKA</sequence>
<dbReference type="SMART" id="SM00848">
    <property type="entry name" value="Inhibitor_I29"/>
    <property type="match status" value="1"/>
</dbReference>
<feature type="domain" description="Cathepsin propeptide inhibitor" evidence="1">
    <location>
        <begin position="99"/>
        <end position="154"/>
    </location>
</feature>
<reference evidence="2" key="1">
    <citation type="submission" date="2015-04" db="UniProtKB">
        <authorList>
            <consortium name="EnsemblPlants"/>
        </authorList>
    </citation>
    <scope>IDENTIFICATION</scope>
    <source>
        <strain evidence="2">SL10</strain>
    </source>
</reference>
<dbReference type="InterPro" id="IPR013201">
    <property type="entry name" value="Prot_inhib_I29"/>
</dbReference>
<name>A0A0E0J8Z3_ORYNI</name>
<organism evidence="2">
    <name type="scientific">Oryza nivara</name>
    <name type="common">Indian wild rice</name>
    <name type="synonym">Oryza sativa f. spontanea</name>
    <dbReference type="NCBI Taxonomy" id="4536"/>
    <lineage>
        <taxon>Eukaryota</taxon>
        <taxon>Viridiplantae</taxon>
        <taxon>Streptophyta</taxon>
        <taxon>Embryophyta</taxon>
        <taxon>Tracheophyta</taxon>
        <taxon>Spermatophyta</taxon>
        <taxon>Magnoliopsida</taxon>
        <taxon>Liliopsida</taxon>
        <taxon>Poales</taxon>
        <taxon>Poaceae</taxon>
        <taxon>BOP clade</taxon>
        <taxon>Oryzoideae</taxon>
        <taxon>Oryzeae</taxon>
        <taxon>Oryzinae</taxon>
        <taxon>Oryza</taxon>
    </lineage>
</organism>
<evidence type="ECO:0000313" key="3">
    <source>
        <dbReference type="Proteomes" id="UP000006591"/>
    </source>
</evidence>
<evidence type="ECO:0000313" key="2">
    <source>
        <dbReference type="EnsemblPlants" id="ONIVA12G08320.1"/>
    </source>
</evidence>
<dbReference type="eggNOG" id="KOG1543">
    <property type="taxonomic scope" value="Eukaryota"/>
</dbReference>
<dbReference type="OMA" id="YMGRFAR"/>
<dbReference type="AlphaFoldDB" id="A0A0E0J8Z3"/>
<dbReference type="STRING" id="4536.A0A0E0J8Z3"/>
<dbReference type="Proteomes" id="UP000006591">
    <property type="component" value="Chromosome 12"/>
</dbReference>
<protein>
    <recommendedName>
        <fullName evidence="1">Cathepsin propeptide inhibitor domain-containing protein</fullName>
    </recommendedName>
</protein>
<proteinExistence type="predicted"/>
<evidence type="ECO:0000259" key="1">
    <source>
        <dbReference type="SMART" id="SM00848"/>
    </source>
</evidence>
<dbReference type="SUPFAM" id="SSF54001">
    <property type="entry name" value="Cysteine proteinases"/>
    <property type="match status" value="1"/>
</dbReference>
<dbReference type="Gene3D" id="1.10.287.2250">
    <property type="match status" value="1"/>
</dbReference>
<reference evidence="2" key="2">
    <citation type="submission" date="2018-04" db="EMBL/GenBank/DDBJ databases">
        <title>OnivRS2 (Oryza nivara Reference Sequence Version 2).</title>
        <authorList>
            <person name="Zhang J."/>
            <person name="Kudrna D."/>
            <person name="Lee S."/>
            <person name="Talag J."/>
            <person name="Rajasekar S."/>
            <person name="Welchert J."/>
            <person name="Hsing Y.-I."/>
            <person name="Wing R.A."/>
        </authorList>
    </citation>
    <scope>NUCLEOTIDE SEQUENCE [LARGE SCALE GENOMIC DNA]</scope>
    <source>
        <strain evidence="2">SL10</strain>
    </source>
</reference>
<dbReference type="EnsemblPlants" id="ONIVA12G08320.1">
    <property type="protein sequence ID" value="ONIVA12G08320.1"/>
    <property type="gene ID" value="ONIVA12G08320"/>
</dbReference>
<dbReference type="InterPro" id="IPR038765">
    <property type="entry name" value="Papain-like_cys_pep_sf"/>
</dbReference>
<accession>A0A0E0J8Z3</accession>